<dbReference type="PANTHER" id="PTHR31806">
    <property type="entry name" value="PURINE-CYTOSINE PERMEASE FCY2-RELATED"/>
    <property type="match status" value="1"/>
</dbReference>
<dbReference type="HOGENOM" id="CLU_026016_2_1_1"/>
<feature type="transmembrane region" description="Helical" evidence="8">
    <location>
        <begin position="354"/>
        <end position="374"/>
    </location>
</feature>
<accession>A0A0D2IC86</accession>
<dbReference type="AlphaFoldDB" id="A0A0D2IC86"/>
<dbReference type="GO" id="GO:0000329">
    <property type="term" value="C:fungal-type vacuole membrane"/>
    <property type="evidence" value="ECO:0007669"/>
    <property type="project" value="TreeGrafter"/>
</dbReference>
<evidence type="ECO:0000256" key="2">
    <source>
        <dbReference type="ARBA" id="ARBA00008974"/>
    </source>
</evidence>
<evidence type="ECO:0000313" key="10">
    <source>
        <dbReference type="Proteomes" id="UP000053617"/>
    </source>
</evidence>
<feature type="transmembrane region" description="Helical" evidence="8">
    <location>
        <begin position="115"/>
        <end position="138"/>
    </location>
</feature>
<dbReference type="VEuPathDB" id="FungiDB:Z518_09931"/>
<reference evidence="9 10" key="1">
    <citation type="submission" date="2015-01" db="EMBL/GenBank/DDBJ databases">
        <title>The Genome Sequence of Rhinocladiella mackenzie CBS 650.93.</title>
        <authorList>
            <consortium name="The Broad Institute Genomics Platform"/>
            <person name="Cuomo C."/>
            <person name="de Hoog S."/>
            <person name="Gorbushina A."/>
            <person name="Stielow B."/>
            <person name="Teixiera M."/>
            <person name="Abouelleil A."/>
            <person name="Chapman S.B."/>
            <person name="Priest M."/>
            <person name="Young S.K."/>
            <person name="Wortman J."/>
            <person name="Nusbaum C."/>
            <person name="Birren B."/>
        </authorList>
    </citation>
    <scope>NUCLEOTIDE SEQUENCE [LARGE SCALE GENOMIC DNA]</scope>
    <source>
        <strain evidence="9 10">CBS 650.93</strain>
    </source>
</reference>
<feature type="transmembrane region" description="Helical" evidence="8">
    <location>
        <begin position="221"/>
        <end position="240"/>
    </location>
</feature>
<feature type="transmembrane region" description="Helical" evidence="8">
    <location>
        <begin position="521"/>
        <end position="539"/>
    </location>
</feature>
<gene>
    <name evidence="9" type="ORF">Z518_09931</name>
</gene>
<dbReference type="Pfam" id="PF02133">
    <property type="entry name" value="Transp_cyt_pur"/>
    <property type="match status" value="1"/>
</dbReference>
<evidence type="ECO:0000256" key="7">
    <source>
        <dbReference type="ARBA" id="ARBA00023136"/>
    </source>
</evidence>
<dbReference type="Proteomes" id="UP000053617">
    <property type="component" value="Unassembled WGS sequence"/>
</dbReference>
<sequence length="571" mass="61778">MDLLASWTASELSLKFPSKSEMADKMDSVEEKMIKEVTIAQDPSSLELGGSPGDSSIVVGEADPTAIPSNLVTNKWQQLANKLIGLIGAEARGIERVDESLRIPRTTLRHYYEMTMIWFSINLTANILTIGVLGPVTFGLGTLDSMLCCLFGTVLGSVATCYMATFGALSGNRSLVVSRYTMGWWPTKLCVILAVVVILGYGLVDAVTTGLIFSAVSGGNMSTIVGIVVFGIIVWTVSSLGIKHFQYYEKYAYVPQVCVLFVLVGVAAPHMDVNAKSTLTGRALIGSRISYLFVCTSGPLGWAPFIADSFCYLPVSTSRKGVFSMTLLGFIASKIFVEFIGIGLGSGLAANPAWAEGFSSFGVGGLIMAAYAPLGRFGKVCGVIMGLGIAANMVPGNYSAAFCAQLLATNAQKIPRIFWNTVATIIYIVIAIPGRNKLLTIFSNFLPLIGYWTIIWIVLTLEEEFLFRRRLNPQMPYDWTIWNVKERLPLGIAAFIAFIIGWVGAILCMSQVYYIGPVANLIPADIGLPVAAAWAALVYPPMRVSDFQSANTLLSLQRDVLRIGLCVSRRC</sequence>
<organism evidence="9 10">
    <name type="scientific">Rhinocladiella mackenziei CBS 650.93</name>
    <dbReference type="NCBI Taxonomy" id="1442369"/>
    <lineage>
        <taxon>Eukaryota</taxon>
        <taxon>Fungi</taxon>
        <taxon>Dikarya</taxon>
        <taxon>Ascomycota</taxon>
        <taxon>Pezizomycotina</taxon>
        <taxon>Eurotiomycetes</taxon>
        <taxon>Chaetothyriomycetidae</taxon>
        <taxon>Chaetothyriales</taxon>
        <taxon>Herpotrichiellaceae</taxon>
        <taxon>Rhinocladiella</taxon>
    </lineage>
</organism>
<dbReference type="OrthoDB" id="2116389at2759"/>
<evidence type="ECO:0000256" key="6">
    <source>
        <dbReference type="ARBA" id="ARBA00022989"/>
    </source>
</evidence>
<keyword evidence="7 8" id="KW-0472">Membrane</keyword>
<evidence type="ECO:0000313" key="9">
    <source>
        <dbReference type="EMBL" id="KIX00866.1"/>
    </source>
</evidence>
<dbReference type="PIRSF" id="PIRSF002744">
    <property type="entry name" value="Pur-cyt_permease"/>
    <property type="match status" value="1"/>
</dbReference>
<keyword evidence="4" id="KW-0597">Phosphoprotein</keyword>
<feature type="transmembrane region" description="Helical" evidence="8">
    <location>
        <begin position="327"/>
        <end position="348"/>
    </location>
</feature>
<keyword evidence="6 8" id="KW-1133">Transmembrane helix</keyword>
<feature type="transmembrane region" description="Helical" evidence="8">
    <location>
        <begin position="150"/>
        <end position="169"/>
    </location>
</feature>
<dbReference type="STRING" id="1442369.A0A0D2IC86"/>
<feature type="transmembrane region" description="Helical" evidence="8">
    <location>
        <begin position="441"/>
        <end position="461"/>
    </location>
</feature>
<dbReference type="InterPro" id="IPR026030">
    <property type="entry name" value="Pur-cyt_permease_Fcy2/21/22"/>
</dbReference>
<comment type="subcellular location">
    <subcellularLocation>
        <location evidence="1">Membrane</location>
        <topology evidence="1">Multi-pass membrane protein</topology>
    </subcellularLocation>
</comment>
<keyword evidence="10" id="KW-1185">Reference proteome</keyword>
<feature type="transmembrane region" description="Helical" evidence="8">
    <location>
        <begin position="291"/>
        <end position="315"/>
    </location>
</feature>
<evidence type="ECO:0000256" key="5">
    <source>
        <dbReference type="ARBA" id="ARBA00022692"/>
    </source>
</evidence>
<dbReference type="GO" id="GO:0005886">
    <property type="term" value="C:plasma membrane"/>
    <property type="evidence" value="ECO:0007669"/>
    <property type="project" value="TreeGrafter"/>
</dbReference>
<keyword evidence="3" id="KW-0813">Transport</keyword>
<dbReference type="RefSeq" id="XP_013268002.1">
    <property type="nucleotide sequence ID" value="XM_013412548.1"/>
</dbReference>
<dbReference type="FunFam" id="1.10.4160.10:FF:000002">
    <property type="entry name" value="Purine-cytosine permease fcyB"/>
    <property type="match status" value="1"/>
</dbReference>
<dbReference type="GeneID" id="25298002"/>
<evidence type="ECO:0000256" key="1">
    <source>
        <dbReference type="ARBA" id="ARBA00004141"/>
    </source>
</evidence>
<feature type="transmembrane region" description="Helical" evidence="8">
    <location>
        <begin position="189"/>
        <end position="215"/>
    </location>
</feature>
<evidence type="ECO:0000256" key="4">
    <source>
        <dbReference type="ARBA" id="ARBA00022553"/>
    </source>
</evidence>
<proteinExistence type="inferred from homology"/>
<dbReference type="InterPro" id="IPR001248">
    <property type="entry name" value="Pur-cyt_permease"/>
</dbReference>
<dbReference type="GO" id="GO:0015851">
    <property type="term" value="P:nucleobase transport"/>
    <property type="evidence" value="ECO:0007669"/>
    <property type="project" value="UniProtKB-ARBA"/>
</dbReference>
<feature type="transmembrane region" description="Helical" evidence="8">
    <location>
        <begin position="490"/>
        <end position="515"/>
    </location>
</feature>
<evidence type="ECO:0000256" key="3">
    <source>
        <dbReference type="ARBA" id="ARBA00022448"/>
    </source>
</evidence>
<protein>
    <submittedName>
        <fullName evidence="9">Rhinocladiella mackenziei CBS 650.93 unplaced genomic scaffold supercont1.8, whole genome shotgun sequence</fullName>
    </submittedName>
</protein>
<feature type="transmembrane region" description="Helical" evidence="8">
    <location>
        <begin position="252"/>
        <end position="271"/>
    </location>
</feature>
<dbReference type="EMBL" id="KN847482">
    <property type="protein sequence ID" value="KIX00866.1"/>
    <property type="molecule type" value="Genomic_DNA"/>
</dbReference>
<comment type="similarity">
    <text evidence="2">Belongs to the purine-cytosine permease (2.A.39) family.</text>
</comment>
<keyword evidence="5 8" id="KW-0812">Transmembrane</keyword>
<dbReference type="Gene3D" id="1.10.4160.10">
    <property type="entry name" value="Hydantoin permease"/>
    <property type="match status" value="1"/>
</dbReference>
<dbReference type="PANTHER" id="PTHR31806:SF8">
    <property type="entry name" value="TRANSPORTER, PUTATIVE (AFU_ORTHOLOGUE AFUA_2G03000)-RELATED"/>
    <property type="match status" value="1"/>
</dbReference>
<feature type="transmembrane region" description="Helical" evidence="8">
    <location>
        <begin position="417"/>
        <end position="435"/>
    </location>
</feature>
<dbReference type="GO" id="GO:0022857">
    <property type="term" value="F:transmembrane transporter activity"/>
    <property type="evidence" value="ECO:0007669"/>
    <property type="project" value="InterPro"/>
</dbReference>
<evidence type="ECO:0000256" key="8">
    <source>
        <dbReference type="SAM" id="Phobius"/>
    </source>
</evidence>
<name>A0A0D2IC86_9EURO</name>